<feature type="transmembrane region" description="Helical" evidence="1">
    <location>
        <begin position="43"/>
        <end position="67"/>
    </location>
</feature>
<protein>
    <submittedName>
        <fullName evidence="2">Uncharacterized protein</fullName>
    </submittedName>
</protein>
<feature type="transmembrane region" description="Helical" evidence="1">
    <location>
        <begin position="157"/>
        <end position="177"/>
    </location>
</feature>
<dbReference type="Proteomes" id="UP000295741">
    <property type="component" value="Unassembled WGS sequence"/>
</dbReference>
<gene>
    <name evidence="2" type="ORF">BC659_1466</name>
</gene>
<dbReference type="AlphaFoldDB" id="A0A4R6J370"/>
<keyword evidence="1" id="KW-1133">Transmembrane helix</keyword>
<feature type="transmembrane region" description="Helical" evidence="1">
    <location>
        <begin position="73"/>
        <end position="91"/>
    </location>
</feature>
<dbReference type="OrthoDB" id="982313at2"/>
<dbReference type="EMBL" id="SNWP01000010">
    <property type="protein sequence ID" value="TDO29377.1"/>
    <property type="molecule type" value="Genomic_DNA"/>
</dbReference>
<evidence type="ECO:0000256" key="1">
    <source>
        <dbReference type="SAM" id="Phobius"/>
    </source>
</evidence>
<keyword evidence="1" id="KW-0812">Transmembrane</keyword>
<reference evidence="2 3" key="1">
    <citation type="submission" date="2019-03" db="EMBL/GenBank/DDBJ databases">
        <title>Genomic Encyclopedia of Archaeal and Bacterial Type Strains, Phase II (KMG-II): from individual species to whole genera.</title>
        <authorList>
            <person name="Goeker M."/>
        </authorList>
    </citation>
    <scope>NUCLEOTIDE SEQUENCE [LARGE SCALE GENOMIC DNA]</scope>
    <source>
        <strain evidence="2 3">DSM 28323</strain>
    </source>
</reference>
<evidence type="ECO:0000313" key="2">
    <source>
        <dbReference type="EMBL" id="TDO29377.1"/>
    </source>
</evidence>
<evidence type="ECO:0000313" key="3">
    <source>
        <dbReference type="Proteomes" id="UP000295741"/>
    </source>
</evidence>
<keyword evidence="1" id="KW-0472">Membrane</keyword>
<sequence>MSIEKTWKDIDEQPDEVLASLLKPRVLHHLQTKSPLATIKKNMLINSIWALLIALGYLLIIIYFPFWQTRLCIGILFLFTVWAAYSTLLEYRNIRLSVPDNSLLEELERNYQNINRWIQQQKRAGIFIYPISAAGGFMLGGTVGAGKSVDEIMSKPVMWIALVIVTAILVPCGFYLAKWLTHRAFGRHLEVLKQNIEDLKK</sequence>
<proteinExistence type="predicted"/>
<organism evidence="2 3">
    <name type="scientific">Sediminibacterium goheungense</name>
    <dbReference type="NCBI Taxonomy" id="1086393"/>
    <lineage>
        <taxon>Bacteria</taxon>
        <taxon>Pseudomonadati</taxon>
        <taxon>Bacteroidota</taxon>
        <taxon>Chitinophagia</taxon>
        <taxon>Chitinophagales</taxon>
        <taxon>Chitinophagaceae</taxon>
        <taxon>Sediminibacterium</taxon>
    </lineage>
</organism>
<feature type="transmembrane region" description="Helical" evidence="1">
    <location>
        <begin position="126"/>
        <end position="145"/>
    </location>
</feature>
<accession>A0A4R6J370</accession>
<dbReference type="RefSeq" id="WP_133473980.1">
    <property type="nucleotide sequence ID" value="NZ_SNWP01000010.1"/>
</dbReference>
<comment type="caution">
    <text evidence="2">The sequence shown here is derived from an EMBL/GenBank/DDBJ whole genome shotgun (WGS) entry which is preliminary data.</text>
</comment>
<keyword evidence="3" id="KW-1185">Reference proteome</keyword>
<name>A0A4R6J370_9BACT</name>